<dbReference type="Proteomes" id="UP000094412">
    <property type="component" value="Unassembled WGS sequence"/>
</dbReference>
<feature type="compositionally biased region" description="Low complexity" evidence="1">
    <location>
        <begin position="44"/>
        <end position="55"/>
    </location>
</feature>
<comment type="caution">
    <text evidence="2">The sequence shown here is derived from an EMBL/GenBank/DDBJ whole genome shotgun (WGS) entry which is preliminary data.</text>
</comment>
<proteinExistence type="predicted"/>
<keyword evidence="3" id="KW-1185">Reference proteome</keyword>
<protein>
    <submittedName>
        <fullName evidence="2">Uncharacterized protein</fullName>
    </submittedName>
</protein>
<organism evidence="2 3">
    <name type="scientific">Mesorhizobium hungaricum</name>
    <dbReference type="NCBI Taxonomy" id="1566387"/>
    <lineage>
        <taxon>Bacteria</taxon>
        <taxon>Pseudomonadati</taxon>
        <taxon>Pseudomonadota</taxon>
        <taxon>Alphaproteobacteria</taxon>
        <taxon>Hyphomicrobiales</taxon>
        <taxon>Phyllobacteriaceae</taxon>
        <taxon>Mesorhizobium</taxon>
    </lineage>
</organism>
<feature type="region of interest" description="Disordered" evidence="1">
    <location>
        <begin position="44"/>
        <end position="78"/>
    </location>
</feature>
<dbReference type="EMBL" id="MDEO01000028">
    <property type="protein sequence ID" value="OCX21543.1"/>
    <property type="molecule type" value="Genomic_DNA"/>
</dbReference>
<dbReference type="AlphaFoldDB" id="A0A1C2E3P3"/>
<evidence type="ECO:0000313" key="2">
    <source>
        <dbReference type="EMBL" id="OCX21543.1"/>
    </source>
</evidence>
<evidence type="ECO:0000256" key="1">
    <source>
        <dbReference type="SAM" id="MobiDB-lite"/>
    </source>
</evidence>
<name>A0A1C2E3P3_9HYPH</name>
<evidence type="ECO:0000313" key="3">
    <source>
        <dbReference type="Proteomes" id="UP000094412"/>
    </source>
</evidence>
<reference evidence="2 3" key="1">
    <citation type="submission" date="2016-08" db="EMBL/GenBank/DDBJ databases">
        <title>Whole genome sequence of Mesorhizobium sp. strain UASWS1009 isolated from industrial sewage.</title>
        <authorList>
            <person name="Crovadore J."/>
            <person name="Calmin G."/>
            <person name="Chablais R."/>
            <person name="Cochard B."/>
            <person name="Lefort F."/>
        </authorList>
    </citation>
    <scope>NUCLEOTIDE SEQUENCE [LARGE SCALE GENOMIC DNA]</scope>
    <source>
        <strain evidence="2 3">UASWS1009</strain>
    </source>
</reference>
<gene>
    <name evidence="2" type="ORF">QV13_07785</name>
</gene>
<dbReference type="STRING" id="1566387.QV13_07785"/>
<accession>A0A1C2E3P3</accession>
<sequence>MEIDILESQPLPCTAKPRRQIMAIVDFIENISAQIRRGADHMDGAGANGAARPGGSLDDRGFYGRNTATSASEPSAMRTTHLVRSYDPLRRLVARTDDTSRR</sequence>